<dbReference type="RefSeq" id="WP_198680336.1">
    <property type="nucleotide sequence ID" value="NZ_SGXM01000010.1"/>
</dbReference>
<feature type="chain" id="PRO_5020609723" evidence="1">
    <location>
        <begin position="28"/>
        <end position="115"/>
    </location>
</feature>
<proteinExistence type="predicted"/>
<organism evidence="2 3">
    <name type="scientific">Cupriavidus agavae</name>
    <dbReference type="NCBI Taxonomy" id="1001822"/>
    <lineage>
        <taxon>Bacteria</taxon>
        <taxon>Pseudomonadati</taxon>
        <taxon>Pseudomonadota</taxon>
        <taxon>Betaproteobacteria</taxon>
        <taxon>Burkholderiales</taxon>
        <taxon>Burkholderiaceae</taxon>
        <taxon>Cupriavidus</taxon>
    </lineage>
</organism>
<accession>A0A4Q7RC64</accession>
<sequence length="115" mass="11971">MQKKSAVRLVVAALAVNATLAAAPAFAGSVGGTVAYITARPNLTYFAINGSNVNRPACASGTTYYMIKDENSTSGKQQIALLMLAKATGRPVWVEGAGQCTKWSDGEDAFNVALQ</sequence>
<protein>
    <submittedName>
        <fullName evidence="2">Uncharacterized protein</fullName>
    </submittedName>
</protein>
<evidence type="ECO:0000313" key="3">
    <source>
        <dbReference type="Proteomes" id="UP000291078"/>
    </source>
</evidence>
<name>A0A4Q7RC64_9BURK</name>
<keyword evidence="1" id="KW-0732">Signal</keyword>
<dbReference type="Proteomes" id="UP000291078">
    <property type="component" value="Unassembled WGS sequence"/>
</dbReference>
<feature type="signal peptide" evidence="1">
    <location>
        <begin position="1"/>
        <end position="27"/>
    </location>
</feature>
<dbReference type="AlphaFoldDB" id="A0A4Q7RC64"/>
<gene>
    <name evidence="2" type="ORF">EV147_4614</name>
</gene>
<comment type="caution">
    <text evidence="2">The sequence shown here is derived from an EMBL/GenBank/DDBJ whole genome shotgun (WGS) entry which is preliminary data.</text>
</comment>
<dbReference type="EMBL" id="SGXM01000010">
    <property type="protein sequence ID" value="RZT30766.1"/>
    <property type="molecule type" value="Genomic_DNA"/>
</dbReference>
<reference evidence="2 3" key="1">
    <citation type="journal article" date="2015" name="Stand. Genomic Sci.">
        <title>Genomic Encyclopedia of Bacterial and Archaeal Type Strains, Phase III: the genomes of soil and plant-associated and newly described type strains.</title>
        <authorList>
            <person name="Whitman W.B."/>
            <person name="Woyke T."/>
            <person name="Klenk H.P."/>
            <person name="Zhou Y."/>
            <person name="Lilburn T.G."/>
            <person name="Beck B.J."/>
            <person name="De Vos P."/>
            <person name="Vandamme P."/>
            <person name="Eisen J.A."/>
            <person name="Garrity G."/>
            <person name="Hugenholtz P."/>
            <person name="Kyrpides N.C."/>
        </authorList>
    </citation>
    <scope>NUCLEOTIDE SEQUENCE [LARGE SCALE GENOMIC DNA]</scope>
    <source>
        <strain evidence="2 3">ASC-9842</strain>
    </source>
</reference>
<evidence type="ECO:0000256" key="1">
    <source>
        <dbReference type="SAM" id="SignalP"/>
    </source>
</evidence>
<keyword evidence="3" id="KW-1185">Reference proteome</keyword>
<evidence type="ECO:0000313" key="2">
    <source>
        <dbReference type="EMBL" id="RZT30766.1"/>
    </source>
</evidence>